<keyword evidence="7" id="KW-1185">Reference proteome</keyword>
<keyword evidence="4" id="KW-0732">Signal</keyword>
<dbReference type="OrthoDB" id="348678at2759"/>
<feature type="signal peptide" evidence="4">
    <location>
        <begin position="1"/>
        <end position="19"/>
    </location>
</feature>
<dbReference type="PANTHER" id="PTHR10340">
    <property type="entry name" value="SPHINGOMYELIN PHOSPHODIESTERASE"/>
    <property type="match status" value="1"/>
</dbReference>
<dbReference type="GO" id="GO:0005615">
    <property type="term" value="C:extracellular space"/>
    <property type="evidence" value="ECO:0007669"/>
    <property type="project" value="TreeGrafter"/>
</dbReference>
<accession>A0A8H5HQY7</accession>
<feature type="region of interest" description="Disordered" evidence="3">
    <location>
        <begin position="383"/>
        <end position="410"/>
    </location>
</feature>
<feature type="compositionally biased region" description="Basic residues" evidence="3">
    <location>
        <begin position="386"/>
        <end position="400"/>
    </location>
</feature>
<reference evidence="6 7" key="1">
    <citation type="journal article" date="2020" name="ISME J.">
        <title>Uncovering the hidden diversity of litter-decomposition mechanisms in mushroom-forming fungi.</title>
        <authorList>
            <person name="Floudas D."/>
            <person name="Bentzer J."/>
            <person name="Ahren D."/>
            <person name="Johansson T."/>
            <person name="Persson P."/>
            <person name="Tunlid A."/>
        </authorList>
    </citation>
    <scope>NUCLEOTIDE SEQUENCE [LARGE SCALE GENOMIC DNA]</scope>
    <source>
        <strain evidence="6 7">CBS 661.87</strain>
    </source>
</reference>
<protein>
    <recommendedName>
        <fullName evidence="5">Calcineurin-like phosphoesterase domain-containing protein</fullName>
    </recommendedName>
</protein>
<keyword evidence="1" id="KW-0378">Hydrolase</keyword>
<dbReference type="SUPFAM" id="SSF56300">
    <property type="entry name" value="Metallo-dependent phosphatases"/>
    <property type="match status" value="1"/>
</dbReference>
<evidence type="ECO:0000313" key="7">
    <source>
        <dbReference type="Proteomes" id="UP000565441"/>
    </source>
</evidence>
<name>A0A8H5HQY7_9AGAR</name>
<evidence type="ECO:0000256" key="1">
    <source>
        <dbReference type="ARBA" id="ARBA00022801"/>
    </source>
</evidence>
<comment type="caution">
    <text evidence="6">The sequence shown here is derived from an EMBL/GenBank/DDBJ whole genome shotgun (WGS) entry which is preliminary data.</text>
</comment>
<dbReference type="Proteomes" id="UP000565441">
    <property type="component" value="Unassembled WGS sequence"/>
</dbReference>
<dbReference type="InterPro" id="IPR041805">
    <property type="entry name" value="ASMase/PPN1_MPP"/>
</dbReference>
<sequence>MLAFTALLIIAVNLGHVLASPVQVALQAPNTKPRRLHGRFLQITDMHPDPYYAARTSEKTSCHRKKGKKANNRAGYYGTPFSDCDSPFRLTNFTLDFLNKKWASEVDFVIWTGDNARHDSDPKLPRTPDEIYSLNRAVTSKMKEVFTSKGIPVVPSLGNNDVWPHNIMTPGPNRITNEFSQIWETFIPFPYHQVFQRGAYFSVEVIPNKVAAISLNTMYFYDSNKAVGGCGFKDPSDPGNLQLDWLEVQLNGYRSRDMQVWITGHVPPSPGNYFPDCYVRYVELSLRFQDTVLGHLFGHMNADHFAFVEAIDLEFTTEDSGNKKKYVSLYHTLLNEYSAIPTKAKDLDYGNYAVINIAPPVVPNPYLPSFRIFSYNVTGTEDGMRRPKTTGKRRHGHRRGDHGNKEAHCRSKSKRNTWKCFLNETWYSDAESPSRSNKQWTPLGYAQYYLPDLEDANKTHRPRFKLEYLTFAPRLLHPPPTADGAGGEFHYPIPLQHLPAGLRDSRVMESRYAPYEMADLTIPSWVELAQKLGDAKYRKLRRRFRKYMYMGGEEG</sequence>
<dbReference type="GO" id="GO:0004309">
    <property type="term" value="F:exopolyphosphatase activity"/>
    <property type="evidence" value="ECO:0007669"/>
    <property type="project" value="TreeGrafter"/>
</dbReference>
<dbReference type="CDD" id="cd00842">
    <property type="entry name" value="MPP_ASMase"/>
    <property type="match status" value="1"/>
</dbReference>
<dbReference type="GO" id="GO:0000298">
    <property type="term" value="F:endopolyphosphatase activity"/>
    <property type="evidence" value="ECO:0007669"/>
    <property type="project" value="TreeGrafter"/>
</dbReference>
<gene>
    <name evidence="6" type="ORF">D9615_000419</name>
</gene>
<feature type="domain" description="Calcineurin-like phosphoesterase" evidence="5">
    <location>
        <begin position="39"/>
        <end position="276"/>
    </location>
</feature>
<dbReference type="Gene3D" id="3.60.21.10">
    <property type="match status" value="1"/>
</dbReference>
<evidence type="ECO:0000256" key="4">
    <source>
        <dbReference type="SAM" id="SignalP"/>
    </source>
</evidence>
<dbReference type="EMBL" id="JAACJP010000001">
    <property type="protein sequence ID" value="KAF5387835.1"/>
    <property type="molecule type" value="Genomic_DNA"/>
</dbReference>
<dbReference type="GO" id="GO:0000324">
    <property type="term" value="C:fungal-type vacuole"/>
    <property type="evidence" value="ECO:0007669"/>
    <property type="project" value="TreeGrafter"/>
</dbReference>
<dbReference type="InterPro" id="IPR004843">
    <property type="entry name" value="Calcineurin-like_PHP"/>
</dbReference>
<evidence type="ECO:0000259" key="5">
    <source>
        <dbReference type="Pfam" id="PF00149"/>
    </source>
</evidence>
<dbReference type="Pfam" id="PF00149">
    <property type="entry name" value="Metallophos"/>
    <property type="match status" value="1"/>
</dbReference>
<evidence type="ECO:0000313" key="6">
    <source>
        <dbReference type="EMBL" id="KAF5387835.1"/>
    </source>
</evidence>
<feature type="chain" id="PRO_5034106618" description="Calcineurin-like phosphoesterase domain-containing protein" evidence="4">
    <location>
        <begin position="20"/>
        <end position="555"/>
    </location>
</feature>
<dbReference type="AlphaFoldDB" id="A0A8H5HQY7"/>
<dbReference type="GO" id="GO:0008081">
    <property type="term" value="F:phosphoric diester hydrolase activity"/>
    <property type="evidence" value="ECO:0007669"/>
    <property type="project" value="TreeGrafter"/>
</dbReference>
<evidence type="ECO:0000256" key="3">
    <source>
        <dbReference type="SAM" id="MobiDB-lite"/>
    </source>
</evidence>
<proteinExistence type="predicted"/>
<dbReference type="InterPro" id="IPR029052">
    <property type="entry name" value="Metallo-depent_PP-like"/>
</dbReference>
<dbReference type="GO" id="GO:0006798">
    <property type="term" value="P:polyphosphate catabolic process"/>
    <property type="evidence" value="ECO:0007669"/>
    <property type="project" value="TreeGrafter"/>
</dbReference>
<dbReference type="PANTHER" id="PTHR10340:SF55">
    <property type="entry name" value="ENDOPOLYPHOSPHATASE"/>
    <property type="match status" value="1"/>
</dbReference>
<evidence type="ECO:0000256" key="2">
    <source>
        <dbReference type="ARBA" id="ARBA00023180"/>
    </source>
</evidence>
<keyword evidence="2" id="KW-0325">Glycoprotein</keyword>
<organism evidence="6 7">
    <name type="scientific">Tricholomella constricta</name>
    <dbReference type="NCBI Taxonomy" id="117010"/>
    <lineage>
        <taxon>Eukaryota</taxon>
        <taxon>Fungi</taxon>
        <taxon>Dikarya</taxon>
        <taxon>Basidiomycota</taxon>
        <taxon>Agaricomycotina</taxon>
        <taxon>Agaricomycetes</taxon>
        <taxon>Agaricomycetidae</taxon>
        <taxon>Agaricales</taxon>
        <taxon>Tricholomatineae</taxon>
        <taxon>Lyophyllaceae</taxon>
        <taxon>Tricholomella</taxon>
    </lineage>
</organism>